<dbReference type="Gene3D" id="3.30.390.10">
    <property type="entry name" value="Enolase-like, N-terminal domain"/>
    <property type="match status" value="1"/>
</dbReference>
<dbReference type="SUPFAM" id="SSF54826">
    <property type="entry name" value="Enolase N-terminal domain-like"/>
    <property type="match status" value="1"/>
</dbReference>
<dbReference type="PANTHER" id="PTHR48080">
    <property type="entry name" value="D-GALACTONATE DEHYDRATASE-RELATED"/>
    <property type="match status" value="1"/>
</dbReference>
<dbReference type="InterPro" id="IPR034593">
    <property type="entry name" value="DgoD-like"/>
</dbReference>
<dbReference type="Pfam" id="PF13378">
    <property type="entry name" value="MR_MLE_C"/>
    <property type="match status" value="1"/>
</dbReference>
<dbReference type="EC" id="5.1.1.-" evidence="2"/>
<evidence type="ECO:0000313" key="2">
    <source>
        <dbReference type="EMBL" id="AWT59552.1"/>
    </source>
</evidence>
<organism evidence="2 3">
    <name type="scientific">Candidatus Moanibacter tarae</name>
    <dbReference type="NCBI Taxonomy" id="2200854"/>
    <lineage>
        <taxon>Bacteria</taxon>
        <taxon>Pseudomonadati</taxon>
        <taxon>Verrucomicrobiota</taxon>
        <taxon>Opitutia</taxon>
        <taxon>Puniceicoccales</taxon>
        <taxon>Puniceicoccales incertae sedis</taxon>
        <taxon>Candidatus Moanibacter</taxon>
    </lineage>
</organism>
<dbReference type="KEGG" id="mtar:DF168_00742"/>
<dbReference type="InterPro" id="IPR036849">
    <property type="entry name" value="Enolase-like_C_sf"/>
</dbReference>
<evidence type="ECO:0000313" key="3">
    <source>
        <dbReference type="Proteomes" id="UP000247465"/>
    </source>
</evidence>
<dbReference type="Proteomes" id="UP000247465">
    <property type="component" value="Chromosome"/>
</dbReference>
<dbReference type="GO" id="GO:0016853">
    <property type="term" value="F:isomerase activity"/>
    <property type="evidence" value="ECO:0007669"/>
    <property type="project" value="UniProtKB-KW"/>
</dbReference>
<proteinExistence type="predicted"/>
<sequence>MKIAKAEYLTLDIPFYADHVERHMHRASTHSERVNLYRLETDNGLIGYGDNVGIASPVDNLVGQDPWRIFRDDSIGMGPQIAALDLAGKDAGIPVHCLIGAKVRDRCPISWWGIDMPPEDWSKEAQESVKRGYTCFKMKARPWRDIHQQIETVGKVVPNDYRFDIDFNGFLLTPANAEIHLQKLDEHLNVGMYESPFYLGRDLEGARILRQRVRKFVVEHFGEAILHARASDGFVIGSTLQANLRTATLAQEFRTPFWLQLVGTGITTAYAAHLGAVLLHAQLPSITCHELFESDLLTERIPVVDGYMPVPDEPGLGIQVDEKAVEKYRVDPNSPSPKDIYRSKKRILTVAWPGNEDEIRERSFTSEEVYQFSFYKGNLPGFQTGVHLSVEEDDGSAAFKKRHCSLLDKEASIVSDNQR</sequence>
<dbReference type="InterPro" id="IPR013342">
    <property type="entry name" value="Mandelate_racemase_C"/>
</dbReference>
<dbReference type="SUPFAM" id="SSF51604">
    <property type="entry name" value="Enolase C-terminal domain-like"/>
    <property type="match status" value="1"/>
</dbReference>
<dbReference type="AlphaFoldDB" id="A0A2Z4APC2"/>
<evidence type="ECO:0000259" key="1">
    <source>
        <dbReference type="SMART" id="SM00922"/>
    </source>
</evidence>
<dbReference type="InterPro" id="IPR029065">
    <property type="entry name" value="Enolase_C-like"/>
</dbReference>
<keyword evidence="2" id="KW-0413">Isomerase</keyword>
<dbReference type="InterPro" id="IPR029017">
    <property type="entry name" value="Enolase-like_N"/>
</dbReference>
<name>A0A2Z4APC2_9BACT</name>
<protein>
    <submittedName>
        <fullName evidence="2">N-succinyl-L-Arg/Lys racemase</fullName>
        <ecNumber evidence="2">5.1.1.-</ecNumber>
    </submittedName>
</protein>
<dbReference type="EMBL" id="CP029803">
    <property type="protein sequence ID" value="AWT59552.1"/>
    <property type="molecule type" value="Genomic_DNA"/>
</dbReference>
<gene>
    <name evidence="2" type="ORF">DF168_00742</name>
</gene>
<feature type="domain" description="Mandelate racemase/muconate lactonizing enzyme C-terminal" evidence="1">
    <location>
        <begin position="118"/>
        <end position="214"/>
    </location>
</feature>
<dbReference type="Gene3D" id="3.20.20.120">
    <property type="entry name" value="Enolase-like C-terminal domain"/>
    <property type="match status" value="1"/>
</dbReference>
<dbReference type="SMART" id="SM00922">
    <property type="entry name" value="MR_MLE"/>
    <property type="match status" value="1"/>
</dbReference>
<accession>A0A2Z4APC2</accession>
<reference evidence="2 3" key="1">
    <citation type="submission" date="2018-06" db="EMBL/GenBank/DDBJ databases">
        <title>Draft Genome Sequence of a Novel Marine Bacterium Related to the Verrucomicrobia.</title>
        <authorList>
            <person name="Vosseberg J."/>
            <person name="Martijn J."/>
            <person name="Ettema T.J.G."/>
        </authorList>
    </citation>
    <scope>NUCLEOTIDE SEQUENCE [LARGE SCALE GENOMIC DNA]</scope>
    <source>
        <strain evidence="2">TARA_B100001123</strain>
    </source>
</reference>